<dbReference type="EMBL" id="UZAD01000699">
    <property type="protein sequence ID" value="VDN84261.1"/>
    <property type="molecule type" value="Genomic_DNA"/>
</dbReference>
<dbReference type="WBParaSite" id="BPAG_0000310501-mRNA-1">
    <property type="protein sequence ID" value="BPAG_0000310501-mRNA-1"/>
    <property type="gene ID" value="BPAG_0000310501"/>
</dbReference>
<gene>
    <name evidence="5" type="ORF">BPAG_LOCUS3075</name>
</gene>
<keyword evidence="2" id="KW-0812">Transmembrane</keyword>
<proteinExistence type="predicted"/>
<dbReference type="GO" id="GO:0034975">
    <property type="term" value="P:protein folding in endoplasmic reticulum"/>
    <property type="evidence" value="ECO:0007669"/>
    <property type="project" value="TreeGrafter"/>
</dbReference>
<keyword evidence="3" id="KW-1133">Transmembrane helix</keyword>
<dbReference type="GO" id="GO:0005737">
    <property type="term" value="C:cytoplasm"/>
    <property type="evidence" value="ECO:0007669"/>
    <property type="project" value="TreeGrafter"/>
</dbReference>
<dbReference type="InterPro" id="IPR045120">
    <property type="entry name" value="Suco/Slp1-like"/>
</dbReference>
<accession>A0A0N4T4H5</accession>
<dbReference type="PANTHER" id="PTHR12953:SF0">
    <property type="entry name" value="SUN DOMAIN-CONTAINING OSSIFICATION FACTOR"/>
    <property type="match status" value="1"/>
</dbReference>
<dbReference type="Proteomes" id="UP000278627">
    <property type="component" value="Unassembled WGS sequence"/>
</dbReference>
<reference evidence="5 6" key="2">
    <citation type="submission" date="2018-11" db="EMBL/GenBank/DDBJ databases">
        <authorList>
            <consortium name="Pathogen Informatics"/>
        </authorList>
    </citation>
    <scope>NUCLEOTIDE SEQUENCE [LARGE SCALE GENOMIC DNA]</scope>
</reference>
<evidence type="ECO:0000256" key="1">
    <source>
        <dbReference type="ARBA" id="ARBA00004370"/>
    </source>
</evidence>
<evidence type="ECO:0000256" key="2">
    <source>
        <dbReference type="ARBA" id="ARBA00022692"/>
    </source>
</evidence>
<dbReference type="GO" id="GO:0016020">
    <property type="term" value="C:membrane"/>
    <property type="evidence" value="ECO:0007669"/>
    <property type="project" value="UniProtKB-SubCell"/>
</dbReference>
<name>A0A0N4T4H5_BRUPA</name>
<dbReference type="STRING" id="6280.A0A0N4T4H5"/>
<keyword evidence="6" id="KW-1185">Reference proteome</keyword>
<keyword evidence="4" id="KW-0472">Membrane</keyword>
<sequence>MRRKNSQHRAAVYLDTGETLKMDSSSISISKTEGTEGLTSTNIISQEATARNYASKECGAKVLFSNDEAENKNAVLNEKEAVDYMRNPCERAE</sequence>
<evidence type="ECO:0000313" key="7">
    <source>
        <dbReference type="WBParaSite" id="BPAG_0000310501-mRNA-1"/>
    </source>
</evidence>
<dbReference type="AlphaFoldDB" id="A0A0N4T4H5"/>
<comment type="subcellular location">
    <subcellularLocation>
        <location evidence="1">Membrane</location>
    </subcellularLocation>
</comment>
<dbReference type="PANTHER" id="PTHR12953">
    <property type="entry name" value="MEMBRANE PROTEIN CH1 RELATED"/>
    <property type="match status" value="1"/>
</dbReference>
<organism evidence="7">
    <name type="scientific">Brugia pahangi</name>
    <name type="common">Filarial nematode worm</name>
    <dbReference type="NCBI Taxonomy" id="6280"/>
    <lineage>
        <taxon>Eukaryota</taxon>
        <taxon>Metazoa</taxon>
        <taxon>Ecdysozoa</taxon>
        <taxon>Nematoda</taxon>
        <taxon>Chromadorea</taxon>
        <taxon>Rhabditida</taxon>
        <taxon>Spirurina</taxon>
        <taxon>Spiruromorpha</taxon>
        <taxon>Filarioidea</taxon>
        <taxon>Onchocercidae</taxon>
        <taxon>Brugia</taxon>
    </lineage>
</organism>
<protein>
    <submittedName>
        <fullName evidence="5 7">Uncharacterized protein</fullName>
    </submittedName>
</protein>
<evidence type="ECO:0000256" key="4">
    <source>
        <dbReference type="ARBA" id="ARBA00023136"/>
    </source>
</evidence>
<evidence type="ECO:0000313" key="6">
    <source>
        <dbReference type="Proteomes" id="UP000278627"/>
    </source>
</evidence>
<evidence type="ECO:0000256" key="3">
    <source>
        <dbReference type="ARBA" id="ARBA00022989"/>
    </source>
</evidence>
<evidence type="ECO:0000313" key="5">
    <source>
        <dbReference type="EMBL" id="VDN84261.1"/>
    </source>
</evidence>
<reference evidence="7" key="1">
    <citation type="submission" date="2017-02" db="UniProtKB">
        <authorList>
            <consortium name="WormBaseParasite"/>
        </authorList>
    </citation>
    <scope>IDENTIFICATION</scope>
</reference>